<dbReference type="AlphaFoldDB" id="W1F1U8"/>
<reference evidence="1 2" key="1">
    <citation type="submission" date="2013-10" db="EMBL/GenBank/DDBJ databases">
        <title>Antibiotic resistance diversity of beta-lactamase producers in the General Hospital Vienna.</title>
        <authorList>
            <person name="Barisic I."/>
            <person name="Mitteregger D."/>
            <person name="Hirschl A.M."/>
            <person name="Noehammer C."/>
            <person name="Wiesinger-Mayr H."/>
        </authorList>
    </citation>
    <scope>NUCLEOTIDE SEQUENCE [LARGE SCALE GENOMIC DNA]</scope>
    <source>
        <strain evidence="1 2">ISC7</strain>
    </source>
</reference>
<evidence type="ECO:0000313" key="1">
    <source>
        <dbReference type="EMBL" id="CDL28316.1"/>
    </source>
</evidence>
<comment type="caution">
    <text evidence="1">The sequence shown here is derived from an EMBL/GenBank/DDBJ whole genome shotgun (WGS) entry which is preliminary data.</text>
</comment>
<evidence type="ECO:0000313" key="2">
    <source>
        <dbReference type="Proteomes" id="UP000019199"/>
    </source>
</evidence>
<name>W1F1U8_ECOLX</name>
<protein>
    <submittedName>
        <fullName evidence="1">Uncharacterized protein</fullName>
    </submittedName>
</protein>
<dbReference type="EMBL" id="CBWN010000128">
    <property type="protein sequence ID" value="CDL28316.1"/>
    <property type="molecule type" value="Genomic_DNA"/>
</dbReference>
<sequence length="37" mass="4129">MLCGYQPQAADETSLRRGFLLPAIQYKNVISPSIFPC</sequence>
<accession>W1F1U8</accession>
<proteinExistence type="predicted"/>
<organism evidence="1 2">
    <name type="scientific">Escherichia coli ISC7</name>
    <dbReference type="NCBI Taxonomy" id="1432555"/>
    <lineage>
        <taxon>Bacteria</taxon>
        <taxon>Pseudomonadati</taxon>
        <taxon>Pseudomonadota</taxon>
        <taxon>Gammaproteobacteria</taxon>
        <taxon>Enterobacterales</taxon>
        <taxon>Enterobacteriaceae</taxon>
        <taxon>Escherichia</taxon>
    </lineage>
</organism>
<dbReference type="Proteomes" id="UP000019199">
    <property type="component" value="Unassembled WGS sequence"/>
</dbReference>